<gene>
    <name evidence="2" type="ORF">GGR89_002028</name>
</gene>
<reference evidence="2 3" key="1">
    <citation type="submission" date="2020-03" db="EMBL/GenBank/DDBJ databases">
        <title>Genomic Encyclopedia of Type Strains, Phase IV (KMG-IV): sequencing the most valuable type-strain genomes for metagenomic binning, comparative biology and taxonomic classification.</title>
        <authorList>
            <person name="Goeker M."/>
        </authorList>
    </citation>
    <scope>NUCLEOTIDE SEQUENCE [LARGE SCALE GENOMIC DNA]</scope>
    <source>
        <strain evidence="2 3">DSM 7225</strain>
    </source>
</reference>
<dbReference type="RefSeq" id="WP_125971980.1">
    <property type="nucleotide sequence ID" value="NZ_BAAADY010000006.1"/>
</dbReference>
<evidence type="ECO:0000256" key="1">
    <source>
        <dbReference type="SAM" id="MobiDB-lite"/>
    </source>
</evidence>
<evidence type="ECO:0000313" key="3">
    <source>
        <dbReference type="Proteomes" id="UP000531251"/>
    </source>
</evidence>
<name>A0A7X6BCL4_9SPHN</name>
<proteinExistence type="predicted"/>
<keyword evidence="3" id="KW-1185">Reference proteome</keyword>
<accession>A0A7X6BCL4</accession>
<dbReference type="EMBL" id="JAATJB010000005">
    <property type="protein sequence ID" value="NJB97713.1"/>
    <property type="molecule type" value="Genomic_DNA"/>
</dbReference>
<sequence length="333" mass="37371">MKNRSNPDFVVPDFTPVPRQHRVDGWTPARQRAFIAALAATGSVTAAARSINMAKEGAYMLRLHPQGAGFRAAWEAALTAGLDRLGDIAMERAIEGVPVPVFYKGEQCGEKRWYNDRLLMFILRHRNPEKYGALAALPPGTRHPDTVAREEAPAPCPVCARRKAEYMALAEPDAKMPEEMRKVLDTLFTRYAAKVRSERQLRLEGRIVAADYTLRQLTHIELILANAGMSDAMITFFTTDYGKHGREQEFAHPMSAKLDAMRRKVWAECGEPERPPLPLYARSPGTSTVSGPDWDERRRAQRDAERRMAAAQVEWEAAARSDSWAAWKAAQGR</sequence>
<dbReference type="AlphaFoldDB" id="A0A7X6BCL4"/>
<evidence type="ECO:0000313" key="2">
    <source>
        <dbReference type="EMBL" id="NJB97713.1"/>
    </source>
</evidence>
<comment type="caution">
    <text evidence="2">The sequence shown here is derived from an EMBL/GenBank/DDBJ whole genome shotgun (WGS) entry which is preliminary data.</text>
</comment>
<dbReference type="Proteomes" id="UP000531251">
    <property type="component" value="Unassembled WGS sequence"/>
</dbReference>
<feature type="region of interest" description="Disordered" evidence="1">
    <location>
        <begin position="275"/>
        <end position="308"/>
    </location>
</feature>
<organism evidence="2 3">
    <name type="scientific">Sphingomonas trueperi</name>
    <dbReference type="NCBI Taxonomy" id="53317"/>
    <lineage>
        <taxon>Bacteria</taxon>
        <taxon>Pseudomonadati</taxon>
        <taxon>Pseudomonadota</taxon>
        <taxon>Alphaproteobacteria</taxon>
        <taxon>Sphingomonadales</taxon>
        <taxon>Sphingomonadaceae</taxon>
        <taxon>Sphingomonas</taxon>
    </lineage>
</organism>
<feature type="compositionally biased region" description="Basic and acidic residues" evidence="1">
    <location>
        <begin position="294"/>
        <end position="308"/>
    </location>
</feature>
<protein>
    <submittedName>
        <fullName evidence="2">Uncharacterized protein</fullName>
    </submittedName>
</protein>